<evidence type="ECO:0000313" key="2">
    <source>
        <dbReference type="EMBL" id="OSX77826.1"/>
    </source>
</evidence>
<keyword evidence="3" id="KW-1185">Reference proteome</keyword>
<feature type="compositionally biased region" description="Low complexity" evidence="1">
    <location>
        <begin position="158"/>
        <end position="168"/>
    </location>
</feature>
<feature type="compositionally biased region" description="Low complexity" evidence="1">
    <location>
        <begin position="234"/>
        <end position="253"/>
    </location>
</feature>
<dbReference type="EMBL" id="KV918827">
    <property type="protein sequence ID" value="OSX77826.1"/>
    <property type="molecule type" value="Genomic_DNA"/>
</dbReference>
<reference evidence="2 3" key="1">
    <citation type="submission" date="2017-03" db="EMBL/GenBank/DDBJ databases">
        <title>WGS assembly of Porphyra umbilicalis.</title>
        <authorList>
            <person name="Brawley S.H."/>
            <person name="Blouin N.A."/>
            <person name="Ficko-Blean E."/>
            <person name="Wheeler G.L."/>
            <person name="Lohr M."/>
            <person name="Goodson H.V."/>
            <person name="Jenkins J.W."/>
            <person name="Blaby-Haas C.E."/>
            <person name="Helliwell K.E."/>
            <person name="Chan C."/>
            <person name="Marriage T."/>
            <person name="Bhattacharya D."/>
            <person name="Klein A.S."/>
            <person name="Badis Y."/>
            <person name="Brodie J."/>
            <person name="Cao Y."/>
            <person name="Collen J."/>
            <person name="Dittami S.M."/>
            <person name="Gachon C.M."/>
            <person name="Green B.R."/>
            <person name="Karpowicz S."/>
            <person name="Kim J.W."/>
            <person name="Kudahl U."/>
            <person name="Lin S."/>
            <person name="Michel G."/>
            <person name="Mittag M."/>
            <person name="Olson B.J."/>
            <person name="Pangilinan J."/>
            <person name="Peng Y."/>
            <person name="Qiu H."/>
            <person name="Shu S."/>
            <person name="Singer J.T."/>
            <person name="Smith A.G."/>
            <person name="Sprecher B.N."/>
            <person name="Wagner V."/>
            <person name="Wang W."/>
            <person name="Wang Z.-Y."/>
            <person name="Yan J."/>
            <person name="Yarish C."/>
            <person name="Zoeuner-Riek S."/>
            <person name="Zhuang Y."/>
            <person name="Zou Y."/>
            <person name="Lindquist E.A."/>
            <person name="Grimwood J."/>
            <person name="Barry K."/>
            <person name="Rokhsar D.S."/>
            <person name="Schmutz J."/>
            <person name="Stiller J.W."/>
            <person name="Grossman A.R."/>
            <person name="Prochnik S.E."/>
        </authorList>
    </citation>
    <scope>NUCLEOTIDE SEQUENCE [LARGE SCALE GENOMIC DNA]</scope>
    <source>
        <strain evidence="2">4086291</strain>
    </source>
</reference>
<organism evidence="2 3">
    <name type="scientific">Porphyra umbilicalis</name>
    <name type="common">Purple laver</name>
    <name type="synonym">Red alga</name>
    <dbReference type="NCBI Taxonomy" id="2786"/>
    <lineage>
        <taxon>Eukaryota</taxon>
        <taxon>Rhodophyta</taxon>
        <taxon>Bangiophyceae</taxon>
        <taxon>Bangiales</taxon>
        <taxon>Bangiaceae</taxon>
        <taxon>Porphyra</taxon>
    </lineage>
</organism>
<feature type="compositionally biased region" description="Gly residues" evidence="1">
    <location>
        <begin position="397"/>
        <end position="408"/>
    </location>
</feature>
<sequence>MLVLDLWVQFTAKELSRQSANQQLSIANAAAWMVTRPEIKNLSFTIKRAAIKSIIDGIKTYVVERRSIGRQTGDGTMDLDVDAERARMDHAKAKSWHIKRSALTELLQKATEVLGHTGETSKTRPLTCGSARGRRSGRRATTNPPAGNDEADKDSDGSESSTSVRSSSPHPKASDSDIGDIEDGELPARLDPRPLVASRRTSQPTATASAAEDRPSTAADRPPQATERTLPRPSSRGGASGRSSRMSAAEQEGHAALGAGDALAMVMREGFAASAAVAEKKAAVDVEARRVQEAAAERRTAEEAAKAARQMDLDERRQSAEQAVAERSVAVEERNASVADKRVNLEAMLARVEVYKKQLDIFGKMHSETPSAELVSAAKDATEAFNRAGGASVSTGELGGGGGRSRAV</sequence>
<proteinExistence type="predicted"/>
<evidence type="ECO:0000313" key="3">
    <source>
        <dbReference type="Proteomes" id="UP000218209"/>
    </source>
</evidence>
<dbReference type="AlphaFoldDB" id="A0A1X6PAR5"/>
<name>A0A1X6PAR5_PORUM</name>
<gene>
    <name evidence="2" type="ORF">BU14_0131s0009</name>
</gene>
<feature type="region of interest" description="Disordered" evidence="1">
    <location>
        <begin position="387"/>
        <end position="408"/>
    </location>
</feature>
<evidence type="ECO:0000256" key="1">
    <source>
        <dbReference type="SAM" id="MobiDB-lite"/>
    </source>
</evidence>
<dbReference type="Proteomes" id="UP000218209">
    <property type="component" value="Unassembled WGS sequence"/>
</dbReference>
<protein>
    <submittedName>
        <fullName evidence="2">Uncharacterized protein</fullName>
    </submittedName>
</protein>
<feature type="compositionally biased region" description="Polar residues" evidence="1">
    <location>
        <begin position="199"/>
        <end position="208"/>
    </location>
</feature>
<feature type="region of interest" description="Disordered" evidence="1">
    <location>
        <begin position="114"/>
        <end position="253"/>
    </location>
</feature>
<accession>A0A1X6PAR5</accession>